<dbReference type="Pfam" id="PF13649">
    <property type="entry name" value="Methyltransf_25"/>
    <property type="match status" value="1"/>
</dbReference>
<dbReference type="KEGG" id="ntr:B0W44_08875"/>
<keyword evidence="2" id="KW-0808">Transferase</keyword>
<dbReference type="EMBL" id="CP019699">
    <property type="protein sequence ID" value="AQS55889.1"/>
    <property type="molecule type" value="Genomic_DNA"/>
</dbReference>
<dbReference type="GO" id="GO:0032259">
    <property type="term" value="P:methylation"/>
    <property type="evidence" value="ECO:0007669"/>
    <property type="project" value="UniProtKB-KW"/>
</dbReference>
<dbReference type="Gene3D" id="2.20.25.110">
    <property type="entry name" value="S-adenosyl-L-methionine-dependent methyltransferases"/>
    <property type="match status" value="1"/>
</dbReference>
<dbReference type="RefSeq" id="WP_077719752.1">
    <property type="nucleotide sequence ID" value="NZ_CP019699.1"/>
</dbReference>
<dbReference type="STRING" id="1471761.B0W44_08875"/>
<gene>
    <name evidence="2" type="ORF">B0W44_08875</name>
</gene>
<reference evidence="2 3" key="1">
    <citation type="journal article" date="2015" name="Int. J. Syst. Evol. Microbiol.">
        <title>Novibacillus thermophilus gen. nov., sp. nov., a Gram-staining-negative and moderately thermophilic member of the family Thermoactinomycetaceae.</title>
        <authorList>
            <person name="Yang G."/>
            <person name="Chen J."/>
            <person name="Zhou S."/>
        </authorList>
    </citation>
    <scope>NUCLEOTIDE SEQUENCE [LARGE SCALE GENOMIC DNA]</scope>
    <source>
        <strain evidence="2 3">SG-1</strain>
    </source>
</reference>
<dbReference type="Gene3D" id="3.40.50.150">
    <property type="entry name" value="Vaccinia Virus protein VP39"/>
    <property type="match status" value="1"/>
</dbReference>
<keyword evidence="3" id="KW-1185">Reference proteome</keyword>
<sequence>MTAWYEQSFGEDYLLVYKHRSQREASEQVEAILPLLQVKPGSRILDLCCGTGRHAVELAAKGYEVTGLDLSDVLLSYARRHSRCLPVTYVKGDMRALPFPDEMFDAVLNWFTSFGYFAEDRENEKVLSEIARVLAPGGKFFIDFLNRAYTVKHLIPVSEREEGDIRIREERFVDGDYVKKKITVAEGSTHRTYFERVKMYSKDELQAMIERSGLKVDRILGGYDKMDYTEEAPRMLFLGRKDRRVTKGGSQWKD</sequence>
<accession>A0A1U9K748</accession>
<dbReference type="PANTHER" id="PTHR43591">
    <property type="entry name" value="METHYLTRANSFERASE"/>
    <property type="match status" value="1"/>
</dbReference>
<evidence type="ECO:0000259" key="1">
    <source>
        <dbReference type="Pfam" id="PF13649"/>
    </source>
</evidence>
<dbReference type="SUPFAM" id="SSF53335">
    <property type="entry name" value="S-adenosyl-L-methionine-dependent methyltransferases"/>
    <property type="match status" value="1"/>
</dbReference>
<name>A0A1U9K748_9BACL</name>
<dbReference type="InterPro" id="IPR041698">
    <property type="entry name" value="Methyltransf_25"/>
</dbReference>
<protein>
    <submittedName>
        <fullName evidence="2">SAM-dependent methyltransferase</fullName>
    </submittedName>
</protein>
<evidence type="ECO:0000313" key="3">
    <source>
        <dbReference type="Proteomes" id="UP000188603"/>
    </source>
</evidence>
<dbReference type="PANTHER" id="PTHR43591:SF110">
    <property type="entry name" value="RHODANESE DOMAIN-CONTAINING PROTEIN"/>
    <property type="match status" value="1"/>
</dbReference>
<feature type="domain" description="Methyltransferase" evidence="1">
    <location>
        <begin position="44"/>
        <end position="138"/>
    </location>
</feature>
<dbReference type="Proteomes" id="UP000188603">
    <property type="component" value="Chromosome"/>
</dbReference>
<dbReference type="CDD" id="cd02440">
    <property type="entry name" value="AdoMet_MTases"/>
    <property type="match status" value="1"/>
</dbReference>
<proteinExistence type="predicted"/>
<organism evidence="2 3">
    <name type="scientific">Novibacillus thermophilus</name>
    <dbReference type="NCBI Taxonomy" id="1471761"/>
    <lineage>
        <taxon>Bacteria</taxon>
        <taxon>Bacillati</taxon>
        <taxon>Bacillota</taxon>
        <taxon>Bacilli</taxon>
        <taxon>Bacillales</taxon>
        <taxon>Thermoactinomycetaceae</taxon>
        <taxon>Novibacillus</taxon>
    </lineage>
</organism>
<dbReference type="InterPro" id="IPR029063">
    <property type="entry name" value="SAM-dependent_MTases_sf"/>
</dbReference>
<dbReference type="AlphaFoldDB" id="A0A1U9K748"/>
<keyword evidence="2" id="KW-0489">Methyltransferase</keyword>
<evidence type="ECO:0000313" key="2">
    <source>
        <dbReference type="EMBL" id="AQS55889.1"/>
    </source>
</evidence>
<dbReference type="OrthoDB" id="9811589at2"/>
<dbReference type="GO" id="GO:0008168">
    <property type="term" value="F:methyltransferase activity"/>
    <property type="evidence" value="ECO:0007669"/>
    <property type="project" value="UniProtKB-KW"/>
</dbReference>